<evidence type="ECO:0000256" key="2">
    <source>
        <dbReference type="ARBA" id="ARBA00022692"/>
    </source>
</evidence>
<feature type="transmembrane region" description="Helical" evidence="5">
    <location>
        <begin position="70"/>
        <end position="88"/>
    </location>
</feature>
<proteinExistence type="predicted"/>
<feature type="transmembrane region" description="Helical" evidence="5">
    <location>
        <begin position="255"/>
        <end position="277"/>
    </location>
</feature>
<dbReference type="Proteomes" id="UP000694920">
    <property type="component" value="Unplaced"/>
</dbReference>
<organism evidence="7 8">
    <name type="scientific">Cephus cinctus</name>
    <name type="common">Wheat stem sawfly</name>
    <dbReference type="NCBI Taxonomy" id="211228"/>
    <lineage>
        <taxon>Eukaryota</taxon>
        <taxon>Metazoa</taxon>
        <taxon>Ecdysozoa</taxon>
        <taxon>Arthropoda</taxon>
        <taxon>Hexapoda</taxon>
        <taxon>Insecta</taxon>
        <taxon>Pterygota</taxon>
        <taxon>Neoptera</taxon>
        <taxon>Endopterygota</taxon>
        <taxon>Hymenoptera</taxon>
        <taxon>Cephoidea</taxon>
        <taxon>Cephidae</taxon>
        <taxon>Cephus</taxon>
    </lineage>
</organism>
<dbReference type="GO" id="GO:0005635">
    <property type="term" value="C:nuclear envelope"/>
    <property type="evidence" value="ECO:0007669"/>
    <property type="project" value="TreeGrafter"/>
</dbReference>
<dbReference type="PRINTS" id="PR01035">
    <property type="entry name" value="TCRTETA"/>
</dbReference>
<dbReference type="AlphaFoldDB" id="A0AAJ7FG74"/>
<dbReference type="GO" id="GO:0022857">
    <property type="term" value="F:transmembrane transporter activity"/>
    <property type="evidence" value="ECO:0007669"/>
    <property type="project" value="InterPro"/>
</dbReference>
<feature type="transmembrane region" description="Helical" evidence="5">
    <location>
        <begin position="224"/>
        <end position="243"/>
    </location>
</feature>
<dbReference type="InterPro" id="IPR036259">
    <property type="entry name" value="MFS_trans_sf"/>
</dbReference>
<dbReference type="InterPro" id="IPR020846">
    <property type="entry name" value="MFS_dom"/>
</dbReference>
<feature type="domain" description="Major facilitator superfamily (MFS) profile" evidence="6">
    <location>
        <begin position="4"/>
        <end position="403"/>
    </location>
</feature>
<protein>
    <submittedName>
        <fullName evidence="8">Major facilitator superfamily domain-containing protein 9</fullName>
    </submittedName>
</protein>
<sequence>MKFHPAWVHTAAFLDLLAVSLIIPLMSPYLRQLGASHFFIGLTGSVYAGAQLISGPIIGSWSDTIGRQKIFITCLAVCAVCYSVLGWIHTLYTILLLRIIIGIFKQTQVFLRIIVADRIPQNQQSLESGRLSAISGMGFIVGPVIGGHLAEFENGYLYLGWCISIIFAINIAIAYLVFDDLPRTNTIEKNVSSSQTKLQNLHNNVIKAIRNLTNVDWLTYWDVFILKFLLAIAFSVFISNYTLRIQEKYDVTPKWVGYTISLQGLFGTLAGFTTGWIDRKFYQNDLDYKRRNAHGFAIMTICFLGNITASNLTIFMLWMIPLRISTSFLRVIETNMILKRCLPSQRGSILGAMHSMTNVARLVAPLLAGIMDDYYGSNGASFVAAILTIIGIPIAMRVKHIEYKDLKTS</sequence>
<dbReference type="KEGG" id="ccin:107265373"/>
<keyword evidence="7" id="KW-1185">Reference proteome</keyword>
<dbReference type="RefSeq" id="XP_015590268.1">
    <property type="nucleotide sequence ID" value="XM_015734782.2"/>
</dbReference>
<feature type="transmembrane region" description="Helical" evidence="5">
    <location>
        <begin position="297"/>
        <end position="320"/>
    </location>
</feature>
<gene>
    <name evidence="8" type="primary">LOC107265373</name>
</gene>
<evidence type="ECO:0000256" key="4">
    <source>
        <dbReference type="ARBA" id="ARBA00023136"/>
    </source>
</evidence>
<keyword evidence="4 5" id="KW-0472">Membrane</keyword>
<feature type="transmembrane region" description="Helical" evidence="5">
    <location>
        <begin position="95"/>
        <end position="115"/>
    </location>
</feature>
<feature type="transmembrane region" description="Helical" evidence="5">
    <location>
        <begin position="38"/>
        <end position="58"/>
    </location>
</feature>
<dbReference type="Pfam" id="PF07690">
    <property type="entry name" value="MFS_1"/>
    <property type="match status" value="1"/>
</dbReference>
<evidence type="ECO:0000256" key="5">
    <source>
        <dbReference type="SAM" id="Phobius"/>
    </source>
</evidence>
<evidence type="ECO:0000256" key="1">
    <source>
        <dbReference type="ARBA" id="ARBA00004141"/>
    </source>
</evidence>
<feature type="transmembrane region" description="Helical" evidence="5">
    <location>
        <begin position="156"/>
        <end position="178"/>
    </location>
</feature>
<reference evidence="8" key="1">
    <citation type="submission" date="2025-08" db="UniProtKB">
        <authorList>
            <consortium name="RefSeq"/>
        </authorList>
    </citation>
    <scope>IDENTIFICATION</scope>
</reference>
<evidence type="ECO:0000256" key="3">
    <source>
        <dbReference type="ARBA" id="ARBA00022989"/>
    </source>
</evidence>
<evidence type="ECO:0000313" key="8">
    <source>
        <dbReference type="RefSeq" id="XP_015590268.1"/>
    </source>
</evidence>
<evidence type="ECO:0000313" key="7">
    <source>
        <dbReference type="Proteomes" id="UP000694920"/>
    </source>
</evidence>
<comment type="subcellular location">
    <subcellularLocation>
        <location evidence="1">Membrane</location>
        <topology evidence="1">Multi-pass membrane protein</topology>
    </subcellularLocation>
</comment>
<dbReference type="SUPFAM" id="SSF103473">
    <property type="entry name" value="MFS general substrate transporter"/>
    <property type="match status" value="1"/>
</dbReference>
<dbReference type="PROSITE" id="PS50850">
    <property type="entry name" value="MFS"/>
    <property type="match status" value="1"/>
</dbReference>
<dbReference type="InterPro" id="IPR011701">
    <property type="entry name" value="MFS"/>
</dbReference>
<accession>A0AAJ7FG74</accession>
<keyword evidence="3 5" id="KW-1133">Transmembrane helix</keyword>
<dbReference type="Gene3D" id="1.20.1250.20">
    <property type="entry name" value="MFS general substrate transporter like domains"/>
    <property type="match status" value="1"/>
</dbReference>
<feature type="transmembrane region" description="Helical" evidence="5">
    <location>
        <begin position="6"/>
        <end position="26"/>
    </location>
</feature>
<dbReference type="PANTHER" id="PTHR24002:SF3">
    <property type="entry name" value="SOLUTE CARRIER FAMILY 22 MEMBER 18"/>
    <property type="match status" value="1"/>
</dbReference>
<feature type="transmembrane region" description="Helical" evidence="5">
    <location>
        <begin position="380"/>
        <end position="398"/>
    </location>
</feature>
<keyword evidence="2 5" id="KW-0812">Transmembrane</keyword>
<dbReference type="GO" id="GO:0016020">
    <property type="term" value="C:membrane"/>
    <property type="evidence" value="ECO:0007669"/>
    <property type="project" value="UniProtKB-SubCell"/>
</dbReference>
<name>A0AAJ7FG74_CEPCN</name>
<dbReference type="InterPro" id="IPR001958">
    <property type="entry name" value="Tet-R_TetA/multi-R_MdtG-like"/>
</dbReference>
<dbReference type="PANTHER" id="PTHR24002">
    <property type="entry name" value="SOLUTE CARRIER FAMILY 22 MEMBER 18"/>
    <property type="match status" value="1"/>
</dbReference>
<feature type="transmembrane region" description="Helical" evidence="5">
    <location>
        <begin position="131"/>
        <end position="149"/>
    </location>
</feature>
<evidence type="ECO:0000259" key="6">
    <source>
        <dbReference type="PROSITE" id="PS50850"/>
    </source>
</evidence>
<dbReference type="GeneID" id="107265373"/>